<keyword evidence="1" id="KW-1133">Transmembrane helix</keyword>
<dbReference type="PANTHER" id="PTHR30273">
    <property type="entry name" value="PERIPLASMIC SIGNAL SENSOR AND SIGMA FACTOR ACTIVATOR FECR-RELATED"/>
    <property type="match status" value="1"/>
</dbReference>
<evidence type="ECO:0000259" key="3">
    <source>
        <dbReference type="Pfam" id="PF16344"/>
    </source>
</evidence>
<dbReference type="InterPro" id="IPR012373">
    <property type="entry name" value="Ferrdict_sens_TM"/>
</dbReference>
<dbReference type="GO" id="GO:0016989">
    <property type="term" value="F:sigma factor antagonist activity"/>
    <property type="evidence" value="ECO:0007669"/>
    <property type="project" value="TreeGrafter"/>
</dbReference>
<dbReference type="Pfam" id="PF04773">
    <property type="entry name" value="FecR"/>
    <property type="match status" value="1"/>
</dbReference>
<evidence type="ECO:0000256" key="1">
    <source>
        <dbReference type="SAM" id="Phobius"/>
    </source>
</evidence>
<dbReference type="Gene3D" id="3.55.50.30">
    <property type="match status" value="1"/>
</dbReference>
<dbReference type="Proteomes" id="UP001220610">
    <property type="component" value="Chromosome"/>
</dbReference>
<dbReference type="InterPro" id="IPR032508">
    <property type="entry name" value="FecR_C"/>
</dbReference>
<dbReference type="Pfam" id="PF16344">
    <property type="entry name" value="FecR_C"/>
    <property type="match status" value="1"/>
</dbReference>
<evidence type="ECO:0000259" key="2">
    <source>
        <dbReference type="Pfam" id="PF04773"/>
    </source>
</evidence>
<accession>A0AAJ5WSC6</accession>
<gene>
    <name evidence="4" type="ORF">P0Y53_24595</name>
</gene>
<organism evidence="4 5">
    <name type="scientific">Candidatus Pseudobacter hemicellulosilyticus</name>
    <dbReference type="NCBI Taxonomy" id="3121375"/>
    <lineage>
        <taxon>Bacteria</taxon>
        <taxon>Pseudomonadati</taxon>
        <taxon>Bacteroidota</taxon>
        <taxon>Chitinophagia</taxon>
        <taxon>Chitinophagales</taxon>
        <taxon>Chitinophagaceae</taxon>
        <taxon>Pseudobacter</taxon>
    </lineage>
</organism>
<dbReference type="PANTHER" id="PTHR30273:SF2">
    <property type="entry name" value="PROTEIN FECR"/>
    <property type="match status" value="1"/>
</dbReference>
<keyword evidence="1" id="KW-0472">Membrane</keyword>
<dbReference type="InterPro" id="IPR006860">
    <property type="entry name" value="FecR"/>
</dbReference>
<dbReference type="AlphaFoldDB" id="A0AAJ5WSC6"/>
<feature type="domain" description="FecR protein" evidence="2">
    <location>
        <begin position="200"/>
        <end position="295"/>
    </location>
</feature>
<feature type="domain" description="Protein FecR C-terminal" evidence="3">
    <location>
        <begin position="340"/>
        <end position="406"/>
    </location>
</feature>
<name>A0AAJ5WSC6_9BACT</name>
<reference evidence="4" key="1">
    <citation type="submission" date="2023-03" db="EMBL/GenBank/DDBJ databases">
        <title>Andean soil-derived lignocellulolytic bacterial consortium as a source of novel taxa and putative plastic-active enzymes.</title>
        <authorList>
            <person name="Diaz-Garcia L."/>
            <person name="Chuvochina M."/>
            <person name="Feuerriegel G."/>
            <person name="Bunk B."/>
            <person name="Sproer C."/>
            <person name="Streit W.R."/>
            <person name="Rodriguez L.M."/>
            <person name="Overmann J."/>
            <person name="Jimenez D.J."/>
        </authorList>
    </citation>
    <scope>NUCLEOTIDE SEQUENCE</scope>
    <source>
        <strain evidence="4">MAG 7</strain>
    </source>
</reference>
<keyword evidence="1" id="KW-0812">Transmembrane</keyword>
<protein>
    <submittedName>
        <fullName evidence="4">FecR domain-containing protein</fullName>
    </submittedName>
</protein>
<evidence type="ECO:0000313" key="4">
    <source>
        <dbReference type="EMBL" id="WEK35678.1"/>
    </source>
</evidence>
<dbReference type="Gene3D" id="2.60.120.1440">
    <property type="match status" value="1"/>
</dbReference>
<evidence type="ECO:0000313" key="5">
    <source>
        <dbReference type="Proteomes" id="UP001220610"/>
    </source>
</evidence>
<feature type="transmembrane region" description="Helical" evidence="1">
    <location>
        <begin position="100"/>
        <end position="119"/>
    </location>
</feature>
<sequence length="408" mass="44467">MQQERIHYLVAQYAAGQISYAEWQELQLLATEGRHHQQLLQSIQSWLEEGTLTAGYDPQRWQPVLDNILQADQNGRAATASPLQPAVPVIPVRRSWMARYGWVAAAVVLLTAGAGTWFLNRPASSMPVAVDPVAASKIDVAPGREGAILTLADGTRLVLDSAGNGMVAMQSGSQVMLKDGQLSYDTRTNPADSTRLVYNTMTTPRGRQFQLMLPDGSKVWLNAGSSLRYPTVFRGRERIVEVTGEAYFEVAASKDAAFIVNVGKGTSITVLGTSFNVNAYADEPSTNTTLLQGAVLVSHAGNMELLQPGQQAQLSAESKEIKVLKDVNVKEVIAWKNGVFVFNDADLTTVMRQLARWYDVEVSYAGAVPKGVYNGKIGRDLSLSDVLDGLSDIVKYRIEEGNRIVILP</sequence>
<dbReference type="EMBL" id="CP119311">
    <property type="protein sequence ID" value="WEK35678.1"/>
    <property type="molecule type" value="Genomic_DNA"/>
</dbReference>
<proteinExistence type="predicted"/>